<evidence type="ECO:0000313" key="4">
    <source>
        <dbReference type="EMBL" id="MSU91808.1"/>
    </source>
</evidence>
<feature type="domain" description="Transglycosylase SLT" evidence="3">
    <location>
        <begin position="97"/>
        <end position="154"/>
    </location>
</feature>
<proteinExistence type="inferred from homology"/>
<comment type="similarity">
    <text evidence="1">Belongs to the virb1 family.</text>
</comment>
<evidence type="ECO:0000259" key="3">
    <source>
        <dbReference type="Pfam" id="PF01464"/>
    </source>
</evidence>
<name>A0A6L5Z5F4_9RHOB</name>
<protein>
    <submittedName>
        <fullName evidence="4">Transglycosylase SLT domain-containing protein</fullName>
    </submittedName>
</protein>
<comment type="caution">
    <text evidence="4">The sequence shown here is derived from an EMBL/GenBank/DDBJ whole genome shotgun (WGS) entry which is preliminary data.</text>
</comment>
<feature type="chain" id="PRO_5027003282" evidence="2">
    <location>
        <begin position="24"/>
        <end position="240"/>
    </location>
</feature>
<dbReference type="SUPFAM" id="SSF53955">
    <property type="entry name" value="Lysozyme-like"/>
    <property type="match status" value="1"/>
</dbReference>
<accession>A0A6L5Z5F4</accession>
<reference evidence="4 5" key="1">
    <citation type="submission" date="2019-10" db="EMBL/GenBank/DDBJ databases">
        <title>Cognatihalovulum marinum gen. nov. sp. nov., a new member of the family Rhodobacteraceae isolated from deep seawater of the Northwest Indian Ocean.</title>
        <authorList>
            <person name="Ruan C."/>
            <person name="Wang J."/>
            <person name="Zheng X."/>
            <person name="Song L."/>
            <person name="Zhu Y."/>
            <person name="Huang Y."/>
            <person name="Lu Z."/>
            <person name="Du W."/>
            <person name="Huang L."/>
            <person name="Dai X."/>
        </authorList>
    </citation>
    <scope>NUCLEOTIDE SEQUENCE [LARGE SCALE GENOMIC DNA]</scope>
    <source>
        <strain evidence="4 5">2CG4</strain>
    </source>
</reference>
<dbReference type="EMBL" id="WIND01000026">
    <property type="protein sequence ID" value="MSU91808.1"/>
    <property type="molecule type" value="Genomic_DNA"/>
</dbReference>
<organism evidence="4 5">
    <name type="scientific">Halovulum marinum</name>
    <dbReference type="NCBI Taxonomy" id="2662447"/>
    <lineage>
        <taxon>Bacteria</taxon>
        <taxon>Pseudomonadati</taxon>
        <taxon>Pseudomonadota</taxon>
        <taxon>Alphaproteobacteria</taxon>
        <taxon>Rhodobacterales</taxon>
        <taxon>Paracoccaceae</taxon>
        <taxon>Halovulum</taxon>
    </lineage>
</organism>
<evidence type="ECO:0000256" key="2">
    <source>
        <dbReference type="SAM" id="SignalP"/>
    </source>
</evidence>
<feature type="signal peptide" evidence="2">
    <location>
        <begin position="1"/>
        <end position="23"/>
    </location>
</feature>
<sequence length="240" mass="25787">MPVLRTIAAVLTACLLWSAPAAASAQLCDEAGARAARDTGVPYAVLRAISLTETGRKRDGQLQPWPWTVNMEGKGTWFDDRATALSYVRAHHAGGARSYDVGCFQINYRWHGNAFASVEEMFDPYRNALYAAQFLKRLYAETGSWAKSAGAYHSRTPQYATRYQARFERILARLSGETPPPVAATPAPASQPARVIAAAQQYPRGATVGLPQSAPRGSLAAVLGLPAGSPILAAPGRPLY</sequence>
<dbReference type="InterPro" id="IPR023346">
    <property type="entry name" value="Lysozyme-like_dom_sf"/>
</dbReference>
<keyword evidence="5" id="KW-1185">Reference proteome</keyword>
<dbReference type="Pfam" id="PF01464">
    <property type="entry name" value="SLT"/>
    <property type="match status" value="1"/>
</dbReference>
<keyword evidence="2" id="KW-0732">Signal</keyword>
<evidence type="ECO:0000256" key="1">
    <source>
        <dbReference type="ARBA" id="ARBA00009387"/>
    </source>
</evidence>
<dbReference type="InterPro" id="IPR008258">
    <property type="entry name" value="Transglycosylase_SLT_dom_1"/>
</dbReference>
<dbReference type="Proteomes" id="UP000474957">
    <property type="component" value="Unassembled WGS sequence"/>
</dbReference>
<dbReference type="Gene3D" id="1.10.530.10">
    <property type="match status" value="1"/>
</dbReference>
<evidence type="ECO:0000313" key="5">
    <source>
        <dbReference type="Proteomes" id="UP000474957"/>
    </source>
</evidence>
<gene>
    <name evidence="4" type="ORF">GE300_19720</name>
</gene>
<dbReference type="AlphaFoldDB" id="A0A6L5Z5F4"/>